<name>A0A0B2UJ59_9MICR</name>
<sequence>MRCIAEYAVSADMLINQPLLNVLVENRYIMLPAEYSCMFYIRQGFLWYTSNKILKVDESSVAVHESKMFVIQETLKVYELPLHGLVNNFKVYVNGSEIVCSEDGRRYMLPPGIFSEVMDVLVDDQNAWIWTNEEYNGKRCLVQHHYIIDRNLLQECEVKIYCSCSNDFVMIRDVCVRSKSSICMPIMVRSKIVAKQVLMMVLTADVVYMEYSGRISSKAYDDTVYDIDIDAYELLTLDNNMDLFDLYIAIFMQYDIEACVDPNECLNDENNAMNIHLQAKIEKYLFEEFVLGSMGDRMVAGMVRKYGKHGMEIILCRLYRKVDDSGKQMLEQWVRDVHALDALKLIVIYFPMEIERYIQMCIDEHREYEINDLIEHYRGSDMMDVLASILLEKNCLYHFCMCRPEYSTMFGDFTLVEKYNIQAQRNRWIEKCLGLNKAKVSPEVAYREGKDEKQAL</sequence>
<dbReference type="OrthoDB" id="2196200at2759"/>
<evidence type="ECO:0000313" key="2">
    <source>
        <dbReference type="Proteomes" id="UP000031056"/>
    </source>
</evidence>
<reference evidence="1 2" key="1">
    <citation type="journal article" date="2014" name="MBio">
        <title>The Ordospora colligata genome; evolution of extreme reduction in microsporidia and host-to-parasite horizontal gene transfer.</title>
        <authorList>
            <person name="Pombert J.-F."/>
            <person name="Haag K.L."/>
            <person name="Beidas S."/>
            <person name="Ebert D."/>
            <person name="Keeling P.J."/>
        </authorList>
    </citation>
    <scope>NUCLEOTIDE SEQUENCE [LARGE SCALE GENOMIC DNA]</scope>
    <source>
        <strain evidence="1 2">OC4</strain>
    </source>
</reference>
<accession>A0A0B2UJ59</accession>
<dbReference type="VEuPathDB" id="MicrosporidiaDB:M896_081090"/>
<organism evidence="1 2">
    <name type="scientific">Ordospora colligata OC4</name>
    <dbReference type="NCBI Taxonomy" id="1354746"/>
    <lineage>
        <taxon>Eukaryota</taxon>
        <taxon>Fungi</taxon>
        <taxon>Fungi incertae sedis</taxon>
        <taxon>Microsporidia</taxon>
        <taxon>Ordosporidae</taxon>
        <taxon>Ordospora</taxon>
    </lineage>
</organism>
<proteinExistence type="predicted"/>
<dbReference type="RefSeq" id="XP_014563415.1">
    <property type="nucleotide sequence ID" value="XM_014707929.1"/>
</dbReference>
<dbReference type="GeneID" id="26262149"/>
<dbReference type="Proteomes" id="UP000031056">
    <property type="component" value="Unassembled WGS sequence"/>
</dbReference>
<dbReference type="InParanoid" id="A0A0B2UJ59"/>
<gene>
    <name evidence="1" type="ORF">M896_081090</name>
</gene>
<evidence type="ECO:0000313" key="1">
    <source>
        <dbReference type="EMBL" id="KHN69373.1"/>
    </source>
</evidence>
<keyword evidence="2" id="KW-1185">Reference proteome</keyword>
<dbReference type="AlphaFoldDB" id="A0A0B2UJ59"/>
<comment type="caution">
    <text evidence="1">The sequence shown here is derived from an EMBL/GenBank/DDBJ whole genome shotgun (WGS) entry which is preliminary data.</text>
</comment>
<protein>
    <submittedName>
        <fullName evidence="1">Uncharacterized protein</fullName>
    </submittedName>
</protein>
<dbReference type="HOGENOM" id="CLU_600058_0_0_1"/>
<dbReference type="EMBL" id="JOKQ01000008">
    <property type="protein sequence ID" value="KHN69373.1"/>
    <property type="molecule type" value="Genomic_DNA"/>
</dbReference>